<feature type="compositionally biased region" description="Basic residues" evidence="1">
    <location>
        <begin position="35"/>
        <end position="44"/>
    </location>
</feature>
<reference evidence="2" key="1">
    <citation type="journal article" date="2021" name="Proc. Natl. Acad. Sci. U.S.A.">
        <title>A Catalog of Tens of Thousands of Viruses from Human Metagenomes Reveals Hidden Associations with Chronic Diseases.</title>
        <authorList>
            <person name="Tisza M.J."/>
            <person name="Buck C.B."/>
        </authorList>
    </citation>
    <scope>NUCLEOTIDE SEQUENCE</scope>
    <source>
        <strain evidence="2">CtkyE7</strain>
    </source>
</reference>
<sequence>MVYSGTAKRGCSRVVIGNRTILHRSHKKTLSERHAIRRHQKNKR</sequence>
<evidence type="ECO:0000256" key="1">
    <source>
        <dbReference type="SAM" id="MobiDB-lite"/>
    </source>
</evidence>
<proteinExistence type="predicted"/>
<organism evidence="2">
    <name type="scientific">Siphoviridae sp. ctkyE7</name>
    <dbReference type="NCBI Taxonomy" id="2827926"/>
    <lineage>
        <taxon>Viruses</taxon>
        <taxon>Duplodnaviria</taxon>
        <taxon>Heunggongvirae</taxon>
        <taxon>Uroviricota</taxon>
        <taxon>Caudoviricetes</taxon>
    </lineage>
</organism>
<name>A0A8S5SS29_9CAUD</name>
<dbReference type="EMBL" id="BK032652">
    <property type="protein sequence ID" value="DAF53386.1"/>
    <property type="molecule type" value="Genomic_DNA"/>
</dbReference>
<accession>A0A8S5SS29</accession>
<evidence type="ECO:0000313" key="2">
    <source>
        <dbReference type="EMBL" id="DAF53386.1"/>
    </source>
</evidence>
<feature type="region of interest" description="Disordered" evidence="1">
    <location>
        <begin position="25"/>
        <end position="44"/>
    </location>
</feature>
<protein>
    <submittedName>
        <fullName evidence="2">Uncharacterized protein</fullName>
    </submittedName>
</protein>